<feature type="transmembrane region" description="Helical" evidence="6">
    <location>
        <begin position="234"/>
        <end position="258"/>
    </location>
</feature>
<keyword evidence="2 6" id="KW-0812">Transmembrane</keyword>
<dbReference type="GO" id="GO:0071944">
    <property type="term" value="C:cell periphery"/>
    <property type="evidence" value="ECO:0007669"/>
    <property type="project" value="UniProtKB-ARBA"/>
</dbReference>
<feature type="region of interest" description="Disordered" evidence="5">
    <location>
        <begin position="294"/>
        <end position="347"/>
    </location>
</feature>
<feature type="compositionally biased region" description="Low complexity" evidence="5">
    <location>
        <begin position="202"/>
        <end position="229"/>
    </location>
</feature>
<keyword evidence="9" id="KW-1185">Reference proteome</keyword>
<feature type="signal peptide" evidence="7">
    <location>
        <begin position="1"/>
        <end position="33"/>
    </location>
</feature>
<protein>
    <submittedName>
        <fullName evidence="8">Uncharacterized protein</fullName>
    </submittedName>
</protein>
<evidence type="ECO:0000256" key="7">
    <source>
        <dbReference type="SAM" id="SignalP"/>
    </source>
</evidence>
<reference evidence="8 9" key="1">
    <citation type="submission" date="2023-08" db="EMBL/GenBank/DDBJ databases">
        <title>Black Yeasts Isolated from many extreme environments.</title>
        <authorList>
            <person name="Coleine C."/>
            <person name="Stajich J.E."/>
            <person name="Selbmann L."/>
        </authorList>
    </citation>
    <scope>NUCLEOTIDE SEQUENCE [LARGE SCALE GENOMIC DNA]</scope>
    <source>
        <strain evidence="8 9">CCFEE 5935</strain>
    </source>
</reference>
<evidence type="ECO:0000256" key="4">
    <source>
        <dbReference type="ARBA" id="ARBA00023136"/>
    </source>
</evidence>
<dbReference type="EMBL" id="JAVRRT010000019">
    <property type="protein sequence ID" value="KAK5164665.1"/>
    <property type="molecule type" value="Genomic_DNA"/>
</dbReference>
<evidence type="ECO:0000256" key="5">
    <source>
        <dbReference type="SAM" id="MobiDB-lite"/>
    </source>
</evidence>
<evidence type="ECO:0000313" key="9">
    <source>
        <dbReference type="Proteomes" id="UP001337655"/>
    </source>
</evidence>
<dbReference type="InterPro" id="IPR051694">
    <property type="entry name" value="Immunoregulatory_rcpt-like"/>
</dbReference>
<feature type="chain" id="PRO_5043496990" evidence="7">
    <location>
        <begin position="34"/>
        <end position="347"/>
    </location>
</feature>
<gene>
    <name evidence="8" type="ORF">LTR77_009871</name>
</gene>
<keyword evidence="7" id="KW-0732">Signal</keyword>
<proteinExistence type="predicted"/>
<accession>A0AAV9NY24</accession>
<dbReference type="PANTHER" id="PTHR15549">
    <property type="entry name" value="PAIRED IMMUNOGLOBULIN-LIKE TYPE 2 RECEPTOR"/>
    <property type="match status" value="1"/>
</dbReference>
<evidence type="ECO:0000256" key="3">
    <source>
        <dbReference type="ARBA" id="ARBA00022989"/>
    </source>
</evidence>
<dbReference type="PANTHER" id="PTHR15549:SF26">
    <property type="entry name" value="AXIAL BUDDING PATTERN PROTEIN 2-RELATED"/>
    <property type="match status" value="1"/>
</dbReference>
<dbReference type="RefSeq" id="XP_064654913.1">
    <property type="nucleotide sequence ID" value="XM_064807097.1"/>
</dbReference>
<keyword evidence="4 6" id="KW-0472">Membrane</keyword>
<dbReference type="GO" id="GO:0016020">
    <property type="term" value="C:membrane"/>
    <property type="evidence" value="ECO:0007669"/>
    <property type="project" value="UniProtKB-SubCell"/>
</dbReference>
<dbReference type="AlphaFoldDB" id="A0AAV9NY24"/>
<sequence>MRCTARPSSRRIAFPLRAVLFGLLSFLITSAHGRLVKRDEVNYCINPPAAGPSEDFSDNISFTVGSVVDIGWVTDYPSVALQLCQQGPDSTAACYPLFRNQVSVTSVQWTVGLGGSGFILSDGQVFYFQVFNGNLDSEDTFTCHYFNIVENGKQTTQSVVTATMNPGAVAASSSSVEPFVQTVTMTPKITLQAAVVSATPSSSVSFTSTTKGSTQSPSITSEPSSSGLSQSAKVGIGVGVGVGVVCLAVGLLIGFCLWRRGKQKSAQTQDAQQQQQDPFLPAVYQASSGETQSAFSADPKYAPMQQYGYHGGELPVTERPAEMAHGGSPTQELPGSQPFQAYRPGAT</sequence>
<organism evidence="8 9">
    <name type="scientific">Saxophila tyrrhenica</name>
    <dbReference type="NCBI Taxonomy" id="1690608"/>
    <lineage>
        <taxon>Eukaryota</taxon>
        <taxon>Fungi</taxon>
        <taxon>Dikarya</taxon>
        <taxon>Ascomycota</taxon>
        <taxon>Pezizomycotina</taxon>
        <taxon>Dothideomycetes</taxon>
        <taxon>Dothideomycetidae</taxon>
        <taxon>Mycosphaerellales</taxon>
        <taxon>Extremaceae</taxon>
        <taxon>Saxophila</taxon>
    </lineage>
</organism>
<comment type="subcellular location">
    <subcellularLocation>
        <location evidence="1">Membrane</location>
        <topology evidence="1">Single-pass membrane protein</topology>
    </subcellularLocation>
</comment>
<feature type="region of interest" description="Disordered" evidence="5">
    <location>
        <begin position="202"/>
        <end position="230"/>
    </location>
</feature>
<keyword evidence="3 6" id="KW-1133">Transmembrane helix</keyword>
<evidence type="ECO:0000256" key="2">
    <source>
        <dbReference type="ARBA" id="ARBA00022692"/>
    </source>
</evidence>
<evidence type="ECO:0000256" key="1">
    <source>
        <dbReference type="ARBA" id="ARBA00004167"/>
    </source>
</evidence>
<evidence type="ECO:0000256" key="6">
    <source>
        <dbReference type="SAM" id="Phobius"/>
    </source>
</evidence>
<dbReference type="Proteomes" id="UP001337655">
    <property type="component" value="Unassembled WGS sequence"/>
</dbReference>
<evidence type="ECO:0000313" key="8">
    <source>
        <dbReference type="EMBL" id="KAK5164665.1"/>
    </source>
</evidence>
<comment type="caution">
    <text evidence="8">The sequence shown here is derived from an EMBL/GenBank/DDBJ whole genome shotgun (WGS) entry which is preliminary data.</text>
</comment>
<dbReference type="GeneID" id="89931201"/>
<feature type="compositionally biased region" description="Polar residues" evidence="5">
    <location>
        <begin position="328"/>
        <end position="339"/>
    </location>
</feature>
<name>A0AAV9NY24_9PEZI</name>